<dbReference type="EMBL" id="BAAABY010000029">
    <property type="protein sequence ID" value="GAA0471594.1"/>
    <property type="molecule type" value="Genomic_DNA"/>
</dbReference>
<protein>
    <submittedName>
        <fullName evidence="2">Uncharacterized protein</fullName>
    </submittedName>
</protein>
<accession>A0ABP3K596</accession>
<evidence type="ECO:0000313" key="3">
    <source>
        <dbReference type="Proteomes" id="UP001500909"/>
    </source>
</evidence>
<gene>
    <name evidence="2" type="ORF">GCM10010361_39660</name>
</gene>
<reference evidence="3" key="1">
    <citation type="journal article" date="2019" name="Int. J. Syst. Evol. Microbiol.">
        <title>The Global Catalogue of Microorganisms (GCM) 10K type strain sequencing project: providing services to taxonomists for standard genome sequencing and annotation.</title>
        <authorList>
            <consortium name="The Broad Institute Genomics Platform"/>
            <consortium name="The Broad Institute Genome Sequencing Center for Infectious Disease"/>
            <person name="Wu L."/>
            <person name="Ma J."/>
        </authorList>
    </citation>
    <scope>NUCLEOTIDE SEQUENCE [LARGE SCALE GENOMIC DNA]</scope>
    <source>
        <strain evidence="3">JCM 4805</strain>
    </source>
</reference>
<feature type="region of interest" description="Disordered" evidence="1">
    <location>
        <begin position="1"/>
        <end position="42"/>
    </location>
</feature>
<evidence type="ECO:0000313" key="2">
    <source>
        <dbReference type="EMBL" id="GAA0471594.1"/>
    </source>
</evidence>
<sequence length="88" mass="9061">MGHSSLADKFPGPSPLTLGSGARPRDSALPRPGRSSPPSASLRRIRREWEWEWGSGGSGEWDLWVAGGGSGGGLGEVLVGVLVGVPAQ</sequence>
<evidence type="ECO:0000256" key="1">
    <source>
        <dbReference type="SAM" id="MobiDB-lite"/>
    </source>
</evidence>
<name>A0ABP3K596_9ACTN</name>
<feature type="compositionally biased region" description="Low complexity" evidence="1">
    <location>
        <begin position="29"/>
        <end position="42"/>
    </location>
</feature>
<organism evidence="2 3">
    <name type="scientific">Streptomyces olivaceiscleroticus</name>
    <dbReference type="NCBI Taxonomy" id="68245"/>
    <lineage>
        <taxon>Bacteria</taxon>
        <taxon>Bacillati</taxon>
        <taxon>Actinomycetota</taxon>
        <taxon>Actinomycetes</taxon>
        <taxon>Kitasatosporales</taxon>
        <taxon>Streptomycetaceae</taxon>
        <taxon>Streptomyces</taxon>
    </lineage>
</organism>
<proteinExistence type="predicted"/>
<comment type="caution">
    <text evidence="2">The sequence shown here is derived from an EMBL/GenBank/DDBJ whole genome shotgun (WGS) entry which is preliminary data.</text>
</comment>
<keyword evidence="3" id="KW-1185">Reference proteome</keyword>
<dbReference type="Proteomes" id="UP001500909">
    <property type="component" value="Unassembled WGS sequence"/>
</dbReference>